<feature type="region of interest" description="Disordered" evidence="1">
    <location>
        <begin position="221"/>
        <end position="241"/>
    </location>
</feature>
<accession>K0T4K4</accession>
<dbReference type="GO" id="GO:0005737">
    <property type="term" value="C:cytoplasm"/>
    <property type="evidence" value="ECO:0007669"/>
    <property type="project" value="TreeGrafter"/>
</dbReference>
<evidence type="ECO:0000256" key="1">
    <source>
        <dbReference type="SAM" id="MobiDB-lite"/>
    </source>
</evidence>
<dbReference type="InterPro" id="IPR006073">
    <property type="entry name" value="GTP-bd"/>
</dbReference>
<dbReference type="eggNOG" id="KOG1491">
    <property type="taxonomic scope" value="Eukaryota"/>
</dbReference>
<dbReference type="GO" id="GO:0005525">
    <property type="term" value="F:GTP binding"/>
    <property type="evidence" value="ECO:0007669"/>
    <property type="project" value="InterPro"/>
</dbReference>
<dbReference type="InterPro" id="IPR016135">
    <property type="entry name" value="UBQ-conjugating_enzyme/RWD"/>
</dbReference>
<feature type="region of interest" description="Disordered" evidence="1">
    <location>
        <begin position="682"/>
        <end position="701"/>
    </location>
</feature>
<dbReference type="OrthoDB" id="545683at2759"/>
<dbReference type="Proteomes" id="UP000266841">
    <property type="component" value="Unassembled WGS sequence"/>
</dbReference>
<dbReference type="PROSITE" id="PS50908">
    <property type="entry name" value="RWD"/>
    <property type="match status" value="1"/>
</dbReference>
<feature type="non-terminal residue" evidence="3">
    <location>
        <position position="1"/>
    </location>
</feature>
<dbReference type="InterPro" id="IPR027417">
    <property type="entry name" value="P-loop_NTPase"/>
</dbReference>
<proteinExistence type="predicted"/>
<dbReference type="Pfam" id="PF01926">
    <property type="entry name" value="MMR_HSR1"/>
    <property type="match status" value="1"/>
</dbReference>
<dbReference type="SUPFAM" id="SSF54495">
    <property type="entry name" value="UBC-like"/>
    <property type="match status" value="1"/>
</dbReference>
<feature type="domain" description="RWD" evidence="2">
    <location>
        <begin position="17"/>
        <end position="153"/>
    </location>
</feature>
<dbReference type="AlphaFoldDB" id="K0T4K4"/>
<dbReference type="Gene3D" id="3.10.110.10">
    <property type="entry name" value="Ubiquitin Conjugating Enzyme"/>
    <property type="match status" value="1"/>
</dbReference>
<evidence type="ECO:0000313" key="4">
    <source>
        <dbReference type="Proteomes" id="UP000266841"/>
    </source>
</evidence>
<protein>
    <recommendedName>
        <fullName evidence="2">RWD domain-containing protein</fullName>
    </recommendedName>
</protein>
<dbReference type="GO" id="GO:0016887">
    <property type="term" value="F:ATP hydrolysis activity"/>
    <property type="evidence" value="ECO:0007669"/>
    <property type="project" value="TreeGrafter"/>
</dbReference>
<keyword evidence="4" id="KW-1185">Reference proteome</keyword>
<reference evidence="3 4" key="1">
    <citation type="journal article" date="2012" name="Genome Biol.">
        <title>Genome and low-iron response of an oceanic diatom adapted to chronic iron limitation.</title>
        <authorList>
            <person name="Lommer M."/>
            <person name="Specht M."/>
            <person name="Roy A.S."/>
            <person name="Kraemer L."/>
            <person name="Andreson R."/>
            <person name="Gutowska M.A."/>
            <person name="Wolf J."/>
            <person name="Bergner S.V."/>
            <person name="Schilhabel M.B."/>
            <person name="Klostermeier U.C."/>
            <person name="Beiko R.G."/>
            <person name="Rosenstiel P."/>
            <person name="Hippler M."/>
            <person name="Laroche J."/>
        </authorList>
    </citation>
    <scope>NUCLEOTIDE SEQUENCE [LARGE SCALE GENOMIC DNA]</scope>
    <source>
        <strain evidence="3 4">CCMP1005</strain>
    </source>
</reference>
<feature type="compositionally biased region" description="Acidic residues" evidence="1">
    <location>
        <begin position="691"/>
        <end position="701"/>
    </location>
</feature>
<dbReference type="PANTHER" id="PTHR23305">
    <property type="entry name" value="OBG GTPASE FAMILY"/>
    <property type="match status" value="1"/>
</dbReference>
<sequence length="701" mass="74856">VREAPRPDEEHEQSQVDEVTALSQIFPSEFELLSDWSPADEDCYDPDDYSTESRRYVHPIRYSITLQPQDDALGPVDGSLWPAGTIRLVVEYPPDYPDASPRISLGHGMNYHEFSMRASDALTRAVGEAVAGEAGSPCVMGAVYAARDFFEGGGLEEAANCCGGAERDDGGDAGEGSAGEVTHAMHAHAANDGDSTALRPSSVDDIRVAVEEGLAIASGLLTSGESCREPPPPSSGGKGGSWSYTIGLVGKPSAGKSTFFNAGTCFARQRNGGGGTSRRGDGPATMLGGASMAPHPFTTIDPNVGLCLVPVPSGSCPEEDAGAGAFLSERNCEVGSSHGRDLRGRRLVPCLLKDVAGLVPGAYRGRGKGNKFLDDLTDSDVLVHILDSSGVRNELVQWVYHNLLYKWESVARRGRSKVRGTFVKLLRLASTHSTFSTAEHFQLIGMLSGYKQNQAFTEDVLAAVERFLAEEKGREGACDELERWSEADLHRLVSAFLGARFPMALALNKSDLPSSSRHVEDIRSALPLHGAHVGISMSAHSEMDFARTCLVRPGGGPSPVASGTEGRVLDCLQSAMSLRRPVFVFPVSDMRTYEPLPGISDFATNDGSLPGRGFVDTLVRSGGSPPTQWSEETGTYNPRARGRTCLRDCIMMKPGSTVEDVYFALKRLKAIDGEYVRAEAASALGGKAESGDEEGGDFIQE</sequence>
<dbReference type="InterPro" id="IPR006575">
    <property type="entry name" value="RWD_dom"/>
</dbReference>
<dbReference type="PANTHER" id="PTHR23305:SF1">
    <property type="entry name" value="OBG-TYPE G DOMAIN-CONTAINING PROTEIN"/>
    <property type="match status" value="1"/>
</dbReference>
<dbReference type="Pfam" id="PF05773">
    <property type="entry name" value="RWD"/>
    <property type="match status" value="1"/>
</dbReference>
<evidence type="ECO:0000313" key="3">
    <source>
        <dbReference type="EMBL" id="EJK68301.1"/>
    </source>
</evidence>
<dbReference type="EMBL" id="AGNL01011590">
    <property type="protein sequence ID" value="EJK68301.1"/>
    <property type="molecule type" value="Genomic_DNA"/>
</dbReference>
<name>K0T4K4_THAOC</name>
<comment type="caution">
    <text evidence="3">The sequence shown here is derived from an EMBL/GenBank/DDBJ whole genome shotgun (WGS) entry which is preliminary data.</text>
</comment>
<feature type="region of interest" description="Disordered" evidence="1">
    <location>
        <begin position="1"/>
        <end position="20"/>
    </location>
</feature>
<feature type="compositionally biased region" description="Basic and acidic residues" evidence="1">
    <location>
        <begin position="1"/>
        <end position="14"/>
    </location>
</feature>
<dbReference type="SUPFAM" id="SSF52540">
    <property type="entry name" value="P-loop containing nucleoside triphosphate hydrolases"/>
    <property type="match status" value="1"/>
</dbReference>
<organism evidence="3 4">
    <name type="scientific">Thalassiosira oceanica</name>
    <name type="common">Marine diatom</name>
    <dbReference type="NCBI Taxonomy" id="159749"/>
    <lineage>
        <taxon>Eukaryota</taxon>
        <taxon>Sar</taxon>
        <taxon>Stramenopiles</taxon>
        <taxon>Ochrophyta</taxon>
        <taxon>Bacillariophyta</taxon>
        <taxon>Coscinodiscophyceae</taxon>
        <taxon>Thalassiosirophycidae</taxon>
        <taxon>Thalassiosirales</taxon>
        <taxon>Thalassiosiraceae</taxon>
        <taxon>Thalassiosira</taxon>
    </lineage>
</organism>
<evidence type="ECO:0000259" key="2">
    <source>
        <dbReference type="PROSITE" id="PS50908"/>
    </source>
</evidence>
<gene>
    <name evidence="3" type="ORF">THAOC_10533</name>
</gene>
<dbReference type="OMA" id="HPIRYSI"/>
<dbReference type="Gene3D" id="3.40.50.300">
    <property type="entry name" value="P-loop containing nucleotide triphosphate hydrolases"/>
    <property type="match status" value="1"/>
</dbReference>